<dbReference type="RefSeq" id="WP_269421592.1">
    <property type="nucleotide sequence ID" value="NZ_JAPWGY010000001.1"/>
</dbReference>
<gene>
    <name evidence="10" type="ORF">O4H49_01265</name>
</gene>
<dbReference type="Gene3D" id="3.90.1860.10">
    <property type="entry name" value="tRNA-splicing ligase RtcB"/>
    <property type="match status" value="1"/>
</dbReference>
<protein>
    <recommendedName>
        <fullName evidence="2">3'-phosphate/5'-hydroxy nucleic acid ligase</fullName>
        <ecNumber evidence="2">6.5.1.8</ecNumber>
    </recommendedName>
</protein>
<proteinExistence type="predicted"/>
<dbReference type="InterPro" id="IPR001233">
    <property type="entry name" value="RtcB"/>
</dbReference>
<evidence type="ECO:0000256" key="4">
    <source>
        <dbReference type="ARBA" id="ARBA00022723"/>
    </source>
</evidence>
<dbReference type="EMBL" id="JAPWGY010000001">
    <property type="protein sequence ID" value="MCZ4279385.1"/>
    <property type="molecule type" value="Genomic_DNA"/>
</dbReference>
<comment type="catalytic activity">
    <reaction evidence="9">
        <text>a 3'-end 3'-phospho-ribonucleotide-RNA + a 5'-end dephospho-ribonucleoside-RNA + GTP = a ribonucleotidyl-ribonucleotide-RNA + GMP + diphosphate</text>
        <dbReference type="Rhea" id="RHEA:68076"/>
        <dbReference type="Rhea" id="RHEA-COMP:10463"/>
        <dbReference type="Rhea" id="RHEA-COMP:13936"/>
        <dbReference type="Rhea" id="RHEA-COMP:17355"/>
        <dbReference type="ChEBI" id="CHEBI:33019"/>
        <dbReference type="ChEBI" id="CHEBI:37565"/>
        <dbReference type="ChEBI" id="CHEBI:58115"/>
        <dbReference type="ChEBI" id="CHEBI:83062"/>
        <dbReference type="ChEBI" id="CHEBI:138284"/>
        <dbReference type="ChEBI" id="CHEBI:173118"/>
        <dbReference type="EC" id="6.5.1.8"/>
    </reaction>
</comment>
<comment type="cofactor">
    <cofactor evidence="1">
        <name>Mn(2+)</name>
        <dbReference type="ChEBI" id="CHEBI:29035"/>
    </cofactor>
</comment>
<comment type="caution">
    <text evidence="10">The sequence shown here is derived from an EMBL/GenBank/DDBJ whole genome shotgun (WGS) entry which is preliminary data.</text>
</comment>
<dbReference type="NCBIfam" id="NF007153">
    <property type="entry name" value="PRK09588.1"/>
    <property type="match status" value="1"/>
</dbReference>
<keyword evidence="6" id="KW-0692">RNA repair</keyword>
<evidence type="ECO:0000256" key="1">
    <source>
        <dbReference type="ARBA" id="ARBA00001936"/>
    </source>
</evidence>
<dbReference type="NCBIfam" id="TIGR03073">
    <property type="entry name" value="release_rtcB"/>
    <property type="match status" value="1"/>
</dbReference>
<accession>A0ABT4LE64</accession>
<dbReference type="InterPro" id="IPR036025">
    <property type="entry name" value="RtcB-like_sf"/>
</dbReference>
<keyword evidence="11" id="KW-1185">Reference proteome</keyword>
<evidence type="ECO:0000256" key="2">
    <source>
        <dbReference type="ARBA" id="ARBA00012726"/>
    </source>
</evidence>
<dbReference type="Pfam" id="PF01139">
    <property type="entry name" value="RtcB"/>
    <property type="match status" value="2"/>
</dbReference>
<evidence type="ECO:0000256" key="9">
    <source>
        <dbReference type="ARBA" id="ARBA00047746"/>
    </source>
</evidence>
<evidence type="ECO:0000256" key="3">
    <source>
        <dbReference type="ARBA" id="ARBA00022598"/>
    </source>
</evidence>
<evidence type="ECO:0000313" key="10">
    <source>
        <dbReference type="EMBL" id="MCZ4279385.1"/>
    </source>
</evidence>
<reference evidence="10" key="1">
    <citation type="submission" date="2022-12" db="EMBL/GenBank/DDBJ databases">
        <title>Bacterial isolates from different developmental stages of Nematostella vectensis.</title>
        <authorList>
            <person name="Fraune S."/>
        </authorList>
    </citation>
    <scope>NUCLEOTIDE SEQUENCE</scope>
    <source>
        <strain evidence="10">G21630-S1</strain>
    </source>
</reference>
<keyword evidence="4" id="KW-0479">Metal-binding</keyword>
<keyword evidence="8" id="KW-0464">Manganese</keyword>
<keyword evidence="7" id="KW-0342">GTP-binding</keyword>
<keyword evidence="5" id="KW-0547">Nucleotide-binding</keyword>
<evidence type="ECO:0000256" key="5">
    <source>
        <dbReference type="ARBA" id="ARBA00022741"/>
    </source>
</evidence>
<dbReference type="PANTHER" id="PTHR11118">
    <property type="entry name" value="RNA-SPLICING LIGASE RTCB HOMOLOG"/>
    <property type="match status" value="1"/>
</dbReference>
<organism evidence="10 11">
    <name type="scientific">Kiloniella laminariae</name>
    <dbReference type="NCBI Taxonomy" id="454162"/>
    <lineage>
        <taxon>Bacteria</taxon>
        <taxon>Pseudomonadati</taxon>
        <taxon>Pseudomonadota</taxon>
        <taxon>Alphaproteobacteria</taxon>
        <taxon>Rhodospirillales</taxon>
        <taxon>Kiloniellaceae</taxon>
        <taxon>Kiloniella</taxon>
    </lineage>
</organism>
<name>A0ABT4LE64_9PROT</name>
<keyword evidence="3 10" id="KW-0436">Ligase</keyword>
<evidence type="ECO:0000256" key="7">
    <source>
        <dbReference type="ARBA" id="ARBA00023134"/>
    </source>
</evidence>
<dbReference type="PANTHER" id="PTHR11118:SF1">
    <property type="entry name" value="RNA-SPLICING LIGASE RTCB HOMOLOG"/>
    <property type="match status" value="1"/>
</dbReference>
<dbReference type="Proteomes" id="UP001069802">
    <property type="component" value="Unassembled WGS sequence"/>
</dbReference>
<dbReference type="EC" id="6.5.1.8" evidence="2"/>
<dbReference type="SUPFAM" id="SSF103365">
    <property type="entry name" value="Hypothetical protein PH1602"/>
    <property type="match status" value="1"/>
</dbReference>
<dbReference type="GO" id="GO:0016874">
    <property type="term" value="F:ligase activity"/>
    <property type="evidence" value="ECO:0007669"/>
    <property type="project" value="UniProtKB-KW"/>
</dbReference>
<dbReference type="InterPro" id="IPR017510">
    <property type="entry name" value="RtcB2"/>
</dbReference>
<sequence>MGTSKVNAPLQQKPQGAFVRKFYSSATWIEGKAEEQLQHVAQMHDIQKIAVFPDLHPGKYGPVGIAILANRLHPQLVGNDIGCGMSLFILDLPARKIRPEKAAKRLRLLEGTWDGDPFALMEERGLPLDATPSSLGTIGGGNHFCELQVIDKIHDQELAEQAGLIKDASYLLVHSGSRSFGTEVFEEICSHGSADLDLDHPQAINYLNRHDQAVAWASLNRQIIAQRAAKALRSEAKLLTDSPHNLVERVKGAILHRKGAAKADMPFVPLAGSRDSLSYLVKPTNNDEESLLSLSHGAGRKYDRSSMHGRLNNKKSDLARLSRTSFGGHIVCEDRHLLIEEAPEAYKNSAQVLRELTGQKLATTVAAFQPLVTFKKAKQESKRPTSRRNTYE</sequence>
<evidence type="ECO:0000256" key="8">
    <source>
        <dbReference type="ARBA" id="ARBA00023211"/>
    </source>
</evidence>
<evidence type="ECO:0000256" key="6">
    <source>
        <dbReference type="ARBA" id="ARBA00022800"/>
    </source>
</evidence>
<evidence type="ECO:0000313" key="11">
    <source>
        <dbReference type="Proteomes" id="UP001069802"/>
    </source>
</evidence>